<dbReference type="PANTHER" id="PTHR18849">
    <property type="entry name" value="LEUCINE RICH REPEAT PROTEIN"/>
    <property type="match status" value="1"/>
</dbReference>
<feature type="region of interest" description="Disordered" evidence="10">
    <location>
        <begin position="430"/>
        <end position="455"/>
    </location>
</feature>
<evidence type="ECO:0000313" key="12">
    <source>
        <dbReference type="Ensembl" id="ENSCSAVP00000013393.1"/>
    </source>
</evidence>
<feature type="region of interest" description="Disordered" evidence="10">
    <location>
        <begin position="181"/>
        <end position="202"/>
    </location>
</feature>
<dbReference type="SUPFAM" id="SSF52058">
    <property type="entry name" value="L domain-like"/>
    <property type="match status" value="1"/>
</dbReference>
<dbReference type="STRING" id="51511.ENSCSAVP00000013393"/>
<accession>H2Z731</accession>
<evidence type="ECO:0000256" key="6">
    <source>
        <dbReference type="ARBA" id="ARBA00023069"/>
    </source>
</evidence>
<evidence type="ECO:0000256" key="10">
    <source>
        <dbReference type="SAM" id="MobiDB-lite"/>
    </source>
</evidence>
<comment type="similarity">
    <text evidence="8">Belongs to the tilB family.</text>
</comment>
<evidence type="ECO:0000256" key="3">
    <source>
        <dbReference type="ARBA" id="ARBA00022490"/>
    </source>
</evidence>
<dbReference type="GO" id="GO:0005929">
    <property type="term" value="C:cilium"/>
    <property type="evidence" value="ECO:0007669"/>
    <property type="project" value="UniProtKB-SubCell"/>
</dbReference>
<feature type="compositionally biased region" description="Basic and acidic residues" evidence="10">
    <location>
        <begin position="181"/>
        <end position="197"/>
    </location>
</feature>
<dbReference type="InParanoid" id="H2Z731"/>
<dbReference type="eggNOG" id="KOG0531">
    <property type="taxonomic scope" value="Eukaryota"/>
</dbReference>
<reference evidence="13" key="1">
    <citation type="submission" date="2003-08" db="EMBL/GenBank/DDBJ databases">
        <authorList>
            <person name="Birren B."/>
            <person name="Nusbaum C."/>
            <person name="Abebe A."/>
            <person name="Abouelleil A."/>
            <person name="Adekoya E."/>
            <person name="Ait-zahra M."/>
            <person name="Allen N."/>
            <person name="Allen T."/>
            <person name="An P."/>
            <person name="Anderson M."/>
            <person name="Anderson S."/>
            <person name="Arachchi H."/>
            <person name="Armbruster J."/>
            <person name="Bachantsang P."/>
            <person name="Baldwin J."/>
            <person name="Barry A."/>
            <person name="Bayul T."/>
            <person name="Blitshsteyn B."/>
            <person name="Bloom T."/>
            <person name="Blye J."/>
            <person name="Boguslavskiy L."/>
            <person name="Borowsky M."/>
            <person name="Boukhgalter B."/>
            <person name="Brunache A."/>
            <person name="Butler J."/>
            <person name="Calixte N."/>
            <person name="Calvo S."/>
            <person name="Camarata J."/>
            <person name="Campo K."/>
            <person name="Chang J."/>
            <person name="Cheshatsang Y."/>
            <person name="Citroen M."/>
            <person name="Collymore A."/>
            <person name="Considine T."/>
            <person name="Cook A."/>
            <person name="Cooke P."/>
            <person name="Corum B."/>
            <person name="Cuomo C."/>
            <person name="David R."/>
            <person name="Dawoe T."/>
            <person name="Degray S."/>
            <person name="Dodge S."/>
            <person name="Dooley K."/>
            <person name="Dorje P."/>
            <person name="Dorjee K."/>
            <person name="Dorris L."/>
            <person name="Duffey N."/>
            <person name="Dupes A."/>
            <person name="Elkins T."/>
            <person name="Engels R."/>
            <person name="Erickson J."/>
            <person name="Farina A."/>
            <person name="Faro S."/>
            <person name="Ferreira P."/>
            <person name="Fischer H."/>
            <person name="Fitzgerald M."/>
            <person name="Foley K."/>
            <person name="Gage D."/>
            <person name="Galagan J."/>
            <person name="Gearin G."/>
            <person name="Gnerre S."/>
            <person name="Gnirke A."/>
            <person name="Goyette A."/>
            <person name="Graham J."/>
            <person name="Grandbois E."/>
            <person name="Gyaltsen K."/>
            <person name="Hafez N."/>
            <person name="Hagopian D."/>
            <person name="Hagos B."/>
            <person name="Hall J."/>
            <person name="Hatcher B."/>
            <person name="Heller A."/>
            <person name="Higgins H."/>
            <person name="Honan T."/>
            <person name="Horn A."/>
            <person name="Houde N."/>
            <person name="Hughes L."/>
            <person name="Hulme W."/>
            <person name="Husby E."/>
            <person name="Iliev I."/>
            <person name="Jaffe D."/>
            <person name="Jones C."/>
            <person name="Kamal M."/>
            <person name="Kamat A."/>
            <person name="Kamvysselis M."/>
            <person name="Karlsson E."/>
            <person name="Kells C."/>
            <person name="Kieu A."/>
            <person name="Kisner P."/>
            <person name="Kodira C."/>
            <person name="Kulbokas E."/>
            <person name="Labutti K."/>
            <person name="Lama D."/>
            <person name="Landers T."/>
            <person name="Leger J."/>
            <person name="Levine S."/>
            <person name="Lewis D."/>
            <person name="Lewis T."/>
            <person name="Lindblad-toh K."/>
            <person name="Liu X."/>
            <person name="Lokyitsang T."/>
            <person name="Lokyitsang Y."/>
            <person name="Lucien O."/>
            <person name="Lui A."/>
            <person name="Ma L.J."/>
            <person name="Mabbitt R."/>
            <person name="Macdonald J."/>
            <person name="Maclean C."/>
            <person name="Major J."/>
            <person name="Manning J."/>
            <person name="Marabella R."/>
            <person name="Maru K."/>
            <person name="Matthews C."/>
            <person name="Mauceli E."/>
            <person name="Mccarthy M."/>
            <person name="Mcdonough S."/>
            <person name="Mcghee T."/>
            <person name="Meldrim J."/>
            <person name="Meneus L."/>
            <person name="Mesirov J."/>
            <person name="Mihalev A."/>
            <person name="Mihova T."/>
            <person name="Mikkelsen T."/>
            <person name="Mlenga V."/>
            <person name="Moru K."/>
            <person name="Mozes J."/>
            <person name="Mulrain L."/>
            <person name="Munson G."/>
            <person name="Naylor J."/>
            <person name="Newes C."/>
            <person name="Nguyen C."/>
            <person name="Nguyen N."/>
            <person name="Nguyen T."/>
            <person name="Nicol R."/>
            <person name="Nielsen C."/>
            <person name="Nizzari M."/>
            <person name="Norbu C."/>
            <person name="Norbu N."/>
            <person name="O'donnell P."/>
            <person name="Okoawo O."/>
            <person name="O'leary S."/>
            <person name="Omotosho B."/>
            <person name="O'neill K."/>
            <person name="Osman S."/>
            <person name="Parker S."/>
            <person name="Perrin D."/>
            <person name="Phunkhang P."/>
            <person name="Piqani B."/>
            <person name="Purcell S."/>
            <person name="Rachupka T."/>
            <person name="Ramasamy U."/>
            <person name="Rameau R."/>
            <person name="Ray V."/>
            <person name="Raymond C."/>
            <person name="Retta R."/>
            <person name="Richardson S."/>
            <person name="Rise C."/>
            <person name="Rodriguez J."/>
            <person name="Rogers J."/>
            <person name="Rogov P."/>
            <person name="Rutman M."/>
            <person name="Schupbach R."/>
            <person name="Seaman C."/>
            <person name="Settipalli S."/>
            <person name="Sharpe T."/>
            <person name="Sheridan J."/>
            <person name="Sherpa N."/>
            <person name="Shi J."/>
            <person name="Smirnov S."/>
            <person name="Smith C."/>
            <person name="Sougnez C."/>
            <person name="Spencer B."/>
            <person name="Stalker J."/>
            <person name="Stange-thomann N."/>
            <person name="Stavropoulos S."/>
            <person name="Stetson K."/>
            <person name="Stone C."/>
            <person name="Stone S."/>
            <person name="Stubbs M."/>
            <person name="Talamas J."/>
            <person name="Tchuinga P."/>
            <person name="Tenzing P."/>
            <person name="Tesfaye S."/>
            <person name="Theodore J."/>
            <person name="Thoulutsang Y."/>
            <person name="Topham K."/>
            <person name="Towey S."/>
            <person name="Tsamla T."/>
            <person name="Tsomo N."/>
            <person name="Vallee D."/>
            <person name="Vassiliev H."/>
            <person name="Venkataraman V."/>
            <person name="Vinson J."/>
            <person name="Vo A."/>
            <person name="Wade C."/>
            <person name="Wang S."/>
            <person name="Wangchuk T."/>
            <person name="Wangdi T."/>
            <person name="Whittaker C."/>
            <person name="Wilkinson J."/>
            <person name="Wu Y."/>
            <person name="Wyman D."/>
            <person name="Yadav S."/>
            <person name="Yang S."/>
            <person name="Yang X."/>
            <person name="Yeager S."/>
            <person name="Yee E."/>
            <person name="Young G."/>
            <person name="Zainoun J."/>
            <person name="Zembeck L."/>
            <person name="Zimmer A."/>
            <person name="Zody M."/>
            <person name="Lander E."/>
        </authorList>
    </citation>
    <scope>NUCLEOTIDE SEQUENCE [LARGE SCALE GENOMIC DNA]</scope>
</reference>
<dbReference type="Ensembl" id="ENSCSAVT00000013545.1">
    <property type="protein sequence ID" value="ENSCSAVP00000013393.1"/>
    <property type="gene ID" value="ENSCSAVG00000007853.1"/>
</dbReference>
<evidence type="ECO:0000259" key="11">
    <source>
        <dbReference type="Pfam" id="PF23602"/>
    </source>
</evidence>
<feature type="domain" description="Dynein axonemal assembly factor 11-like CS" evidence="11">
    <location>
        <begin position="266"/>
        <end position="385"/>
    </location>
</feature>
<dbReference type="Gene3D" id="3.80.10.10">
    <property type="entry name" value="Ribonuclease Inhibitor"/>
    <property type="match status" value="1"/>
</dbReference>
<evidence type="ECO:0000256" key="2">
    <source>
        <dbReference type="ARBA" id="ARBA00004496"/>
    </source>
</evidence>
<evidence type="ECO:0000256" key="4">
    <source>
        <dbReference type="ARBA" id="ARBA00022614"/>
    </source>
</evidence>
<dbReference type="GO" id="GO:0005737">
    <property type="term" value="C:cytoplasm"/>
    <property type="evidence" value="ECO:0007669"/>
    <property type="project" value="UniProtKB-SubCell"/>
</dbReference>
<dbReference type="AlphaFoldDB" id="H2Z731"/>
<sequence>MARITEELVRKRAEHNECEIFSLEELSLHQQDLVKIEHLDRWCRDLKILYLQNNLIGKCIENVSKLKKLEYLNLALNNVEKIENLKGCESLQKLDLTVNFVGELTSIECLRSNIFLEEIYLTGNPCAQFEGYQDFVFATLPQLKRLDGHEIEKSERIKAMQVLESTREKIVKQQEIYKAKRREQKEDARKNEDKENNNEDEETLTKNIPIPFFCFTILFILSQIICTRFIFYIPDENLSKEELESKKDQEFWSEQVDFTPESRTAIQNKLKENKEKTHESKFKEPKKEKHERRYFNEEGKPMNINEGKVNFKLTETDDDSAFVLDVSCYRYMDTSLIDADVQPWYVRVTMKGNLLQLSLLEEVKPDSSTAKRSQITGHLIITMPKLYPPNVPTKRPTTERFQSTNSHTVCKTSNKVPEKLELNETQSFESTLSSIARDSPNKTKTKQQLFVKPKTKVEPVNSADFVDDPDVPPLV</sequence>
<organism evidence="12 13">
    <name type="scientific">Ciona savignyi</name>
    <name type="common">Pacific transparent sea squirt</name>
    <dbReference type="NCBI Taxonomy" id="51511"/>
    <lineage>
        <taxon>Eukaryota</taxon>
        <taxon>Metazoa</taxon>
        <taxon>Chordata</taxon>
        <taxon>Tunicata</taxon>
        <taxon>Ascidiacea</taxon>
        <taxon>Phlebobranchia</taxon>
        <taxon>Cionidae</taxon>
        <taxon>Ciona</taxon>
    </lineage>
</organism>
<keyword evidence="4" id="KW-0433">Leucine-rich repeat</keyword>
<dbReference type="GO" id="GO:0036158">
    <property type="term" value="P:outer dynein arm assembly"/>
    <property type="evidence" value="ECO:0007669"/>
    <property type="project" value="TreeGrafter"/>
</dbReference>
<keyword evidence="6" id="KW-0969">Cilium</keyword>
<feature type="region of interest" description="Disordered" evidence="10">
    <location>
        <begin position="271"/>
        <end position="290"/>
    </location>
</feature>
<comment type="subcellular location">
    <subcellularLocation>
        <location evidence="1">Cell projection</location>
        <location evidence="1">Cilium</location>
    </subcellularLocation>
    <subcellularLocation>
        <location evidence="2">Cytoplasm</location>
    </subcellularLocation>
</comment>
<evidence type="ECO:0000256" key="1">
    <source>
        <dbReference type="ARBA" id="ARBA00004138"/>
    </source>
</evidence>
<reference evidence="12" key="2">
    <citation type="submission" date="2025-08" db="UniProtKB">
        <authorList>
            <consortium name="Ensembl"/>
        </authorList>
    </citation>
    <scope>IDENTIFICATION</scope>
</reference>
<dbReference type="Pfam" id="PF14580">
    <property type="entry name" value="LRR_9"/>
    <property type="match status" value="1"/>
</dbReference>
<protein>
    <recommendedName>
        <fullName evidence="9">Leucine-rich repeat-containing protein 6</fullName>
    </recommendedName>
</protein>
<dbReference type="InterPro" id="IPR032675">
    <property type="entry name" value="LRR_dom_sf"/>
</dbReference>
<reference evidence="12" key="3">
    <citation type="submission" date="2025-09" db="UniProtKB">
        <authorList>
            <consortium name="Ensembl"/>
        </authorList>
    </citation>
    <scope>IDENTIFICATION</scope>
</reference>
<dbReference type="PROSITE" id="PS51450">
    <property type="entry name" value="LRR"/>
    <property type="match status" value="2"/>
</dbReference>
<evidence type="ECO:0000313" key="13">
    <source>
        <dbReference type="Proteomes" id="UP000007875"/>
    </source>
</evidence>
<keyword evidence="13" id="KW-1185">Reference proteome</keyword>
<keyword evidence="3" id="KW-0963">Cytoplasm</keyword>
<dbReference type="PANTHER" id="PTHR18849:SF0">
    <property type="entry name" value="CILIA- AND FLAGELLA-ASSOCIATED PROTEIN 410-RELATED"/>
    <property type="match status" value="1"/>
</dbReference>
<dbReference type="GeneTree" id="ENSGT00940000158506"/>
<evidence type="ECO:0000256" key="7">
    <source>
        <dbReference type="ARBA" id="ARBA00023273"/>
    </source>
</evidence>
<dbReference type="FunFam" id="3.80.10.10:FF:000052">
    <property type="entry name" value="Leucine rich repeat containing 6"/>
    <property type="match status" value="1"/>
</dbReference>
<dbReference type="Pfam" id="PF23602">
    <property type="entry name" value="CS_DNAAF11_C"/>
    <property type="match status" value="1"/>
</dbReference>
<evidence type="ECO:0000256" key="9">
    <source>
        <dbReference type="ARBA" id="ARBA00050057"/>
    </source>
</evidence>
<name>H2Z731_CIOSA</name>
<dbReference type="InterPro" id="IPR001611">
    <property type="entry name" value="Leu-rich_rpt"/>
</dbReference>
<keyword evidence="7" id="KW-0966">Cell projection</keyword>
<dbReference type="SMART" id="SM00365">
    <property type="entry name" value="LRR_SD22"/>
    <property type="match status" value="2"/>
</dbReference>
<evidence type="ECO:0000256" key="5">
    <source>
        <dbReference type="ARBA" id="ARBA00022737"/>
    </source>
</evidence>
<dbReference type="OMA" id="QHRAVIV"/>
<keyword evidence="5" id="KW-0677">Repeat</keyword>
<proteinExistence type="inferred from homology"/>
<dbReference type="InterPro" id="IPR056496">
    <property type="entry name" value="CS_DNAAF11_C"/>
</dbReference>
<dbReference type="Proteomes" id="UP000007875">
    <property type="component" value="Unassembled WGS sequence"/>
</dbReference>
<evidence type="ECO:0000256" key="8">
    <source>
        <dbReference type="ARBA" id="ARBA00049982"/>
    </source>
</evidence>